<dbReference type="Proteomes" id="UP000466794">
    <property type="component" value="Unassembled WGS sequence"/>
</dbReference>
<gene>
    <name evidence="3" type="ORF">GPX89_10935</name>
</gene>
<feature type="region of interest" description="Disordered" evidence="1">
    <location>
        <begin position="81"/>
        <end position="118"/>
    </location>
</feature>
<name>A0A7K1UTW0_9NOCA</name>
<protein>
    <recommendedName>
        <fullName evidence="5">Secreted protein</fullName>
    </recommendedName>
</protein>
<sequence>MANRLLIGLSAAALITAGAGALAPAAFAKDLADGVSCSGSTCRNDNDDAYRVRIRVSCMNFIDGYDSSVWVAAHSTARVPADCPGHWKQGPSRLGTPKMDSDGNWSSPTWENGPDEFEPGFVTDIEYLSATVDNNRPAPAPSGSGS</sequence>
<evidence type="ECO:0000256" key="2">
    <source>
        <dbReference type="SAM" id="SignalP"/>
    </source>
</evidence>
<evidence type="ECO:0000313" key="4">
    <source>
        <dbReference type="Proteomes" id="UP000466794"/>
    </source>
</evidence>
<dbReference type="AlphaFoldDB" id="A0A7K1UTW0"/>
<keyword evidence="4" id="KW-1185">Reference proteome</keyword>
<proteinExistence type="predicted"/>
<comment type="caution">
    <text evidence="3">The sequence shown here is derived from an EMBL/GenBank/DDBJ whole genome shotgun (WGS) entry which is preliminary data.</text>
</comment>
<evidence type="ECO:0008006" key="5">
    <source>
        <dbReference type="Google" id="ProtNLM"/>
    </source>
</evidence>
<feature type="chain" id="PRO_5029892155" description="Secreted protein" evidence="2">
    <location>
        <begin position="29"/>
        <end position="146"/>
    </location>
</feature>
<dbReference type="RefSeq" id="WP_157387404.1">
    <property type="nucleotide sequence ID" value="NZ_WRPP01000002.1"/>
</dbReference>
<organism evidence="3 4">
    <name type="scientific">Nocardia terrae</name>
    <dbReference type="NCBI Taxonomy" id="2675851"/>
    <lineage>
        <taxon>Bacteria</taxon>
        <taxon>Bacillati</taxon>
        <taxon>Actinomycetota</taxon>
        <taxon>Actinomycetes</taxon>
        <taxon>Mycobacteriales</taxon>
        <taxon>Nocardiaceae</taxon>
        <taxon>Nocardia</taxon>
    </lineage>
</organism>
<reference evidence="3 4" key="1">
    <citation type="submission" date="2019-12" db="EMBL/GenBank/DDBJ databases">
        <title>Nocardia sp. nov. ET3-3 isolated from soil.</title>
        <authorList>
            <person name="Kanchanasin P."/>
            <person name="Tanasupawat S."/>
            <person name="Yuki M."/>
            <person name="Kudo T."/>
        </authorList>
    </citation>
    <scope>NUCLEOTIDE SEQUENCE [LARGE SCALE GENOMIC DNA]</scope>
    <source>
        <strain evidence="3 4">ET3-3</strain>
    </source>
</reference>
<accession>A0A7K1UTW0</accession>
<feature type="signal peptide" evidence="2">
    <location>
        <begin position="1"/>
        <end position="28"/>
    </location>
</feature>
<dbReference type="EMBL" id="WRPP01000002">
    <property type="protein sequence ID" value="MVU77755.1"/>
    <property type="molecule type" value="Genomic_DNA"/>
</dbReference>
<keyword evidence="2" id="KW-0732">Signal</keyword>
<evidence type="ECO:0000313" key="3">
    <source>
        <dbReference type="EMBL" id="MVU77755.1"/>
    </source>
</evidence>
<evidence type="ECO:0000256" key="1">
    <source>
        <dbReference type="SAM" id="MobiDB-lite"/>
    </source>
</evidence>